<sequence>MQYRLLGRTGVEVSPLCLGAMIFGPWGNEDEADSVRIIHRALDAGINLIDTADVYSAGVSEEIVGKALKDRRDEIVAPGVTVNPVDNSYGDFALRADRRRRLHDRARRPEDPKTRRPEDPKTRRPRSPEPDRFRPRVTTPNASHHSGAIAATREAPPGVSPRTGLLSAVQRQALRQAE</sequence>
<dbReference type="InterPro" id="IPR036812">
    <property type="entry name" value="NAD(P)_OxRdtase_dom_sf"/>
</dbReference>
<evidence type="ECO:0000313" key="5">
    <source>
        <dbReference type="Proteomes" id="UP001501759"/>
    </source>
</evidence>
<keyword evidence="1" id="KW-0560">Oxidoreductase</keyword>
<dbReference type="SUPFAM" id="SSF51430">
    <property type="entry name" value="NAD(P)-linked oxidoreductase"/>
    <property type="match status" value="1"/>
</dbReference>
<evidence type="ECO:0000256" key="2">
    <source>
        <dbReference type="SAM" id="MobiDB-lite"/>
    </source>
</evidence>
<name>A0ABP9JA18_9ACTN</name>
<evidence type="ECO:0000313" key="4">
    <source>
        <dbReference type="EMBL" id="GAA5023847.1"/>
    </source>
</evidence>
<dbReference type="Gene3D" id="3.20.20.100">
    <property type="entry name" value="NADP-dependent oxidoreductase domain"/>
    <property type="match status" value="1"/>
</dbReference>
<comment type="caution">
    <text evidence="4">The sequence shown here is derived from an EMBL/GenBank/DDBJ whole genome shotgun (WGS) entry which is preliminary data.</text>
</comment>
<dbReference type="Proteomes" id="UP001501759">
    <property type="component" value="Unassembled WGS sequence"/>
</dbReference>
<evidence type="ECO:0000259" key="3">
    <source>
        <dbReference type="Pfam" id="PF00248"/>
    </source>
</evidence>
<protein>
    <recommendedName>
        <fullName evidence="3">NADP-dependent oxidoreductase domain-containing protein</fullName>
    </recommendedName>
</protein>
<feature type="compositionally biased region" description="Basic and acidic residues" evidence="2">
    <location>
        <begin position="107"/>
        <end position="134"/>
    </location>
</feature>
<dbReference type="Pfam" id="PF00248">
    <property type="entry name" value="Aldo_ket_red"/>
    <property type="match status" value="1"/>
</dbReference>
<dbReference type="InterPro" id="IPR023210">
    <property type="entry name" value="NADP_OxRdtase_dom"/>
</dbReference>
<feature type="compositionally biased region" description="Basic residues" evidence="2">
    <location>
        <begin position="97"/>
        <end position="106"/>
    </location>
</feature>
<feature type="domain" description="NADP-dependent oxidoreductase" evidence="3">
    <location>
        <begin position="15"/>
        <end position="75"/>
    </location>
</feature>
<keyword evidence="5" id="KW-1185">Reference proteome</keyword>
<evidence type="ECO:0000256" key="1">
    <source>
        <dbReference type="ARBA" id="ARBA00023002"/>
    </source>
</evidence>
<reference evidence="5" key="1">
    <citation type="journal article" date="2019" name="Int. J. Syst. Evol. Microbiol.">
        <title>The Global Catalogue of Microorganisms (GCM) 10K type strain sequencing project: providing services to taxonomists for standard genome sequencing and annotation.</title>
        <authorList>
            <consortium name="The Broad Institute Genomics Platform"/>
            <consortium name="The Broad Institute Genome Sequencing Center for Infectious Disease"/>
            <person name="Wu L."/>
            <person name="Ma J."/>
        </authorList>
    </citation>
    <scope>NUCLEOTIDE SEQUENCE [LARGE SCALE GENOMIC DNA]</scope>
    <source>
        <strain evidence="5">JCM 18409</strain>
    </source>
</reference>
<dbReference type="InterPro" id="IPR050523">
    <property type="entry name" value="AKR_Detox_Biosynth"/>
</dbReference>
<dbReference type="PANTHER" id="PTHR43364:SF4">
    <property type="entry name" value="NAD(P)-LINKED OXIDOREDUCTASE SUPERFAMILY PROTEIN"/>
    <property type="match status" value="1"/>
</dbReference>
<proteinExistence type="predicted"/>
<accession>A0ABP9JA18</accession>
<dbReference type="EMBL" id="BAABKB010000023">
    <property type="protein sequence ID" value="GAA5023847.1"/>
    <property type="molecule type" value="Genomic_DNA"/>
</dbReference>
<dbReference type="PANTHER" id="PTHR43364">
    <property type="entry name" value="NADH-SPECIFIC METHYLGLYOXAL REDUCTASE-RELATED"/>
    <property type="match status" value="1"/>
</dbReference>
<gene>
    <name evidence="4" type="ORF">GCM10023335_56920</name>
</gene>
<organism evidence="4 5">
    <name type="scientific">Streptomyces siamensis</name>
    <dbReference type="NCBI Taxonomy" id="1274986"/>
    <lineage>
        <taxon>Bacteria</taxon>
        <taxon>Bacillati</taxon>
        <taxon>Actinomycetota</taxon>
        <taxon>Actinomycetes</taxon>
        <taxon>Kitasatosporales</taxon>
        <taxon>Streptomycetaceae</taxon>
        <taxon>Streptomyces</taxon>
    </lineage>
</organism>
<feature type="region of interest" description="Disordered" evidence="2">
    <location>
        <begin position="96"/>
        <end position="164"/>
    </location>
</feature>